<protein>
    <submittedName>
        <fullName evidence="4">8-oxo-dGTP pyrophosphatase MutT (NUDIX family)</fullName>
    </submittedName>
</protein>
<dbReference type="AlphaFoldDB" id="A0AAW5PM94"/>
<comment type="cofactor">
    <cofactor evidence="1">
        <name>Mg(2+)</name>
        <dbReference type="ChEBI" id="CHEBI:18420"/>
    </cofactor>
</comment>
<dbReference type="RefSeq" id="WP_259261956.1">
    <property type="nucleotide sequence ID" value="NZ_JANUEK010000009.1"/>
</dbReference>
<dbReference type="PROSITE" id="PS00893">
    <property type="entry name" value="NUDIX_BOX"/>
    <property type="match status" value="1"/>
</dbReference>
<dbReference type="PANTHER" id="PTHR43046:SF2">
    <property type="entry name" value="8-OXO-DGTP DIPHOSPHATASE-RELATED"/>
    <property type="match status" value="1"/>
</dbReference>
<gene>
    <name evidence="4" type="ORF">M2412_003482</name>
</gene>
<dbReference type="InterPro" id="IPR020084">
    <property type="entry name" value="NUDIX_hydrolase_CS"/>
</dbReference>
<dbReference type="Pfam" id="PF00293">
    <property type="entry name" value="NUDIX"/>
    <property type="match status" value="1"/>
</dbReference>
<dbReference type="CDD" id="cd04690">
    <property type="entry name" value="NUDIX_Hydrolase"/>
    <property type="match status" value="1"/>
</dbReference>
<keyword evidence="2" id="KW-0378">Hydrolase</keyword>
<dbReference type="PANTHER" id="PTHR43046">
    <property type="entry name" value="GDP-MANNOSE MANNOSYL HYDROLASE"/>
    <property type="match status" value="1"/>
</dbReference>
<dbReference type="SUPFAM" id="SSF55811">
    <property type="entry name" value="Nudix"/>
    <property type="match status" value="1"/>
</dbReference>
<evidence type="ECO:0000256" key="1">
    <source>
        <dbReference type="ARBA" id="ARBA00001946"/>
    </source>
</evidence>
<dbReference type="GO" id="GO:0016787">
    <property type="term" value="F:hydrolase activity"/>
    <property type="evidence" value="ECO:0007669"/>
    <property type="project" value="UniProtKB-KW"/>
</dbReference>
<dbReference type="PROSITE" id="PS51462">
    <property type="entry name" value="NUDIX"/>
    <property type="match status" value="1"/>
</dbReference>
<dbReference type="Gene3D" id="3.90.79.10">
    <property type="entry name" value="Nucleoside Triphosphate Pyrophosphohydrolase"/>
    <property type="match status" value="1"/>
</dbReference>
<dbReference type="InterPro" id="IPR000086">
    <property type="entry name" value="NUDIX_hydrolase_dom"/>
</dbReference>
<evidence type="ECO:0000256" key="2">
    <source>
        <dbReference type="ARBA" id="ARBA00022801"/>
    </source>
</evidence>
<dbReference type="Proteomes" id="UP001320691">
    <property type="component" value="Unassembled WGS sequence"/>
</dbReference>
<feature type="domain" description="Nudix hydrolase" evidence="3">
    <location>
        <begin position="12"/>
        <end position="139"/>
    </location>
</feature>
<accession>A0AAW5PM94</accession>
<name>A0AAW5PM94_9GAMM</name>
<evidence type="ECO:0000313" key="4">
    <source>
        <dbReference type="EMBL" id="MCS4281465.1"/>
    </source>
</evidence>
<dbReference type="InterPro" id="IPR015797">
    <property type="entry name" value="NUDIX_hydrolase-like_dom_sf"/>
</dbReference>
<sequence>MTSVSTDGQHAATIDIVAAVVFDPGGRVLVVRKHGSDTFIQPGGKPEPGEASLVALARELHEELGVTLDPASAVPLGRFEAWAVHEAGHRVRAHAYLVTVIGMPRAQAEIAELAWVPLRPPHGLRLAPLSADHILPAAANAVAAT</sequence>
<comment type="caution">
    <text evidence="4">The sequence shown here is derived from an EMBL/GenBank/DDBJ whole genome shotgun (WGS) entry which is preliminary data.</text>
</comment>
<dbReference type="EMBL" id="JANUEK010000009">
    <property type="protein sequence ID" value="MCS4281465.1"/>
    <property type="molecule type" value="Genomic_DNA"/>
</dbReference>
<organism evidence="4 5">
    <name type="scientific">Stenotrophomonas rhizophila</name>
    <dbReference type="NCBI Taxonomy" id="216778"/>
    <lineage>
        <taxon>Bacteria</taxon>
        <taxon>Pseudomonadati</taxon>
        <taxon>Pseudomonadota</taxon>
        <taxon>Gammaproteobacteria</taxon>
        <taxon>Lysobacterales</taxon>
        <taxon>Lysobacteraceae</taxon>
        <taxon>Stenotrophomonas</taxon>
    </lineage>
</organism>
<reference evidence="4" key="1">
    <citation type="submission" date="2022-08" db="EMBL/GenBank/DDBJ databases">
        <title>Genomic analyses of the natural microbiome of Caenorhabditis elegans.</title>
        <authorList>
            <person name="Samuel B."/>
        </authorList>
    </citation>
    <scope>NUCLEOTIDE SEQUENCE</scope>
    <source>
        <strain evidence="4">BIGb0277</strain>
    </source>
</reference>
<proteinExistence type="predicted"/>
<evidence type="ECO:0000259" key="3">
    <source>
        <dbReference type="PROSITE" id="PS51462"/>
    </source>
</evidence>
<evidence type="ECO:0000313" key="5">
    <source>
        <dbReference type="Proteomes" id="UP001320691"/>
    </source>
</evidence>